<dbReference type="InterPro" id="IPR017972">
    <property type="entry name" value="Cyt_P450_CS"/>
</dbReference>
<dbReference type="InterPro" id="IPR002397">
    <property type="entry name" value="Cyt_P450_B"/>
</dbReference>
<dbReference type="EMBL" id="JBHSDP010000007">
    <property type="protein sequence ID" value="MFC4327135.1"/>
    <property type="molecule type" value="Genomic_DNA"/>
</dbReference>
<feature type="region of interest" description="Disordered" evidence="2">
    <location>
        <begin position="453"/>
        <end position="537"/>
    </location>
</feature>
<evidence type="ECO:0000256" key="1">
    <source>
        <dbReference type="ARBA" id="ARBA00010617"/>
    </source>
</evidence>
<gene>
    <name evidence="3" type="ORF">ACFPC0_04705</name>
</gene>
<dbReference type="PROSITE" id="PS00086">
    <property type="entry name" value="CYTOCHROME_P450"/>
    <property type="match status" value="1"/>
</dbReference>
<sequence>MTPEPQHLTGPDDRIPAPPPGCPAHGAHGVGPGGLHRLHEAPDLGDLYEQLRDRHGPVAPVLLHDDVPMWVVLGHTENLHMVRTPSQFTRDSRIWTPLKEGMVKPDHPLMPHIAWQPICSHAEGDEHKRLRGAVTAAMATIDHRGLRRHIGRATQRLVNRFCGTGRADLVDQFAEHLPMAVMCEVLGMPEEYGDRLVQAARDMLKGTETAIASNDYIMGCLSGLAARRRARPEDDFTSHLIADPAGLNDEEVGQHLRLVLIAAYEATANLLANTIRRVLTDPGFRAQLNGGQMTVPEAVEQSLWDEPPFSTIFAYFAKQETELGGQRIRRGDGLLLGIAPGNVDPRVRPDLAADMQGNRSHLAFSGGPHECPGQDIGRAIADVGVDKLLMRLPDIRLDCHEDELRWTESIASQHLVELPVRFTPRPQQDVMAQPSHTPMPVPQPRTAWEISTVPATPAPSPEPVPDEGTAGATVSAGPSRGRTAVAAEAPARPASAPAATAPAAPTARTAGTTGTGVGIGGGTGTGPGADPGGDFVPDRPLGAWQRFLRWWRGY</sequence>
<evidence type="ECO:0000313" key="3">
    <source>
        <dbReference type="EMBL" id="MFC4327135.1"/>
    </source>
</evidence>
<accession>A0ABV8T959</accession>
<dbReference type="PANTHER" id="PTHR46696:SF1">
    <property type="entry name" value="CYTOCHROME P450 YJIB-RELATED"/>
    <property type="match status" value="1"/>
</dbReference>
<name>A0ABV8T959_9ACTN</name>
<reference evidence="4" key="1">
    <citation type="journal article" date="2019" name="Int. J. Syst. Evol. Microbiol.">
        <title>The Global Catalogue of Microorganisms (GCM) 10K type strain sequencing project: providing services to taxonomists for standard genome sequencing and annotation.</title>
        <authorList>
            <consortium name="The Broad Institute Genomics Platform"/>
            <consortium name="The Broad Institute Genome Sequencing Center for Infectious Disease"/>
            <person name="Wu L."/>
            <person name="Ma J."/>
        </authorList>
    </citation>
    <scope>NUCLEOTIDE SEQUENCE [LARGE SCALE GENOMIC DNA]</scope>
    <source>
        <strain evidence="4">PCU 347</strain>
    </source>
</reference>
<dbReference type="Proteomes" id="UP001595824">
    <property type="component" value="Unassembled WGS sequence"/>
</dbReference>
<protein>
    <submittedName>
        <fullName evidence="3">Cytochrome P450</fullName>
    </submittedName>
</protein>
<dbReference type="PRINTS" id="PR00359">
    <property type="entry name" value="BP450"/>
</dbReference>
<dbReference type="RefSeq" id="WP_381737010.1">
    <property type="nucleotide sequence ID" value="NZ_JBHSDP010000007.1"/>
</dbReference>
<dbReference type="CDD" id="cd20623">
    <property type="entry name" value="CYP_unk"/>
    <property type="match status" value="1"/>
</dbReference>
<evidence type="ECO:0000256" key="2">
    <source>
        <dbReference type="SAM" id="MobiDB-lite"/>
    </source>
</evidence>
<comment type="similarity">
    <text evidence="1">Belongs to the cytochrome P450 family.</text>
</comment>
<evidence type="ECO:0000313" key="4">
    <source>
        <dbReference type="Proteomes" id="UP001595824"/>
    </source>
</evidence>
<dbReference type="InterPro" id="IPR036396">
    <property type="entry name" value="Cyt_P450_sf"/>
</dbReference>
<dbReference type="PANTHER" id="PTHR46696">
    <property type="entry name" value="P450, PUTATIVE (EUROFUNG)-RELATED"/>
    <property type="match status" value="1"/>
</dbReference>
<feature type="region of interest" description="Disordered" evidence="2">
    <location>
        <begin position="1"/>
        <end position="36"/>
    </location>
</feature>
<dbReference type="Gene3D" id="1.10.630.10">
    <property type="entry name" value="Cytochrome P450"/>
    <property type="match status" value="1"/>
</dbReference>
<comment type="caution">
    <text evidence="3">The sequence shown here is derived from an EMBL/GenBank/DDBJ whole genome shotgun (WGS) entry which is preliminary data.</text>
</comment>
<feature type="compositionally biased region" description="Low complexity" evidence="2">
    <location>
        <begin position="480"/>
        <end position="512"/>
    </location>
</feature>
<dbReference type="SUPFAM" id="SSF48264">
    <property type="entry name" value="Cytochrome P450"/>
    <property type="match status" value="1"/>
</dbReference>
<keyword evidence="4" id="KW-1185">Reference proteome</keyword>
<organism evidence="3 4">
    <name type="scientific">Streptomyces andamanensis</name>
    <dbReference type="NCBI Taxonomy" id="1565035"/>
    <lineage>
        <taxon>Bacteria</taxon>
        <taxon>Bacillati</taxon>
        <taxon>Actinomycetota</taxon>
        <taxon>Actinomycetes</taxon>
        <taxon>Kitasatosporales</taxon>
        <taxon>Streptomycetaceae</taxon>
        <taxon>Streptomyces</taxon>
    </lineage>
</organism>
<feature type="compositionally biased region" description="Gly residues" evidence="2">
    <location>
        <begin position="513"/>
        <end position="531"/>
    </location>
</feature>
<proteinExistence type="inferred from homology"/>